<protein>
    <submittedName>
        <fullName evidence="2">Uncharacterized protein</fullName>
    </submittedName>
</protein>
<keyword evidence="1" id="KW-0472">Membrane</keyword>
<dbReference type="KEGG" id="chk:D4L85_27545"/>
<evidence type="ECO:0000256" key="1">
    <source>
        <dbReference type="SAM" id="Phobius"/>
    </source>
</evidence>
<keyword evidence="1" id="KW-1133">Transmembrane helix</keyword>
<feature type="transmembrane region" description="Helical" evidence="1">
    <location>
        <begin position="116"/>
        <end position="137"/>
    </location>
</feature>
<sequence>MSQSKVIRISLTGVAVLLLLVGIESGTVGRHLVQIIPIISVIPVVTGENEYGKAAAIGVLLFWLITMLLIWLHILNIAHALTGTFTTIEIILAVLIAAMSLLGIYKAAGHGFRTSYFLFFIFFTSLFFAYGFASLSYGRFFFIP</sequence>
<accession>A0A385SVW3</accession>
<evidence type="ECO:0000313" key="2">
    <source>
        <dbReference type="EMBL" id="AYB34105.1"/>
    </source>
</evidence>
<organism evidence="2 3">
    <name type="scientific">Chryseolinea soli</name>
    <dbReference type="NCBI Taxonomy" id="2321403"/>
    <lineage>
        <taxon>Bacteria</taxon>
        <taxon>Pseudomonadati</taxon>
        <taxon>Bacteroidota</taxon>
        <taxon>Cytophagia</taxon>
        <taxon>Cytophagales</taxon>
        <taxon>Fulvivirgaceae</taxon>
        <taxon>Chryseolinea</taxon>
    </lineage>
</organism>
<dbReference type="AlphaFoldDB" id="A0A385SVW3"/>
<keyword evidence="3" id="KW-1185">Reference proteome</keyword>
<keyword evidence="1" id="KW-0812">Transmembrane</keyword>
<feature type="transmembrane region" description="Helical" evidence="1">
    <location>
        <begin position="7"/>
        <end position="23"/>
    </location>
</feature>
<name>A0A385SVW3_9BACT</name>
<gene>
    <name evidence="2" type="ORF">D4L85_27545</name>
</gene>
<reference evidence="3" key="1">
    <citation type="submission" date="2018-09" db="EMBL/GenBank/DDBJ databases">
        <title>Chryseolinea sp. KIS68-18 isolated from soil.</title>
        <authorList>
            <person name="Weon H.-Y."/>
            <person name="Kwon S.-W."/>
            <person name="Lee S.A."/>
        </authorList>
    </citation>
    <scope>NUCLEOTIDE SEQUENCE [LARGE SCALE GENOMIC DNA]</scope>
    <source>
        <strain evidence="3">KIS68-18</strain>
    </source>
</reference>
<evidence type="ECO:0000313" key="3">
    <source>
        <dbReference type="Proteomes" id="UP000266183"/>
    </source>
</evidence>
<dbReference type="RefSeq" id="WP_119757326.1">
    <property type="nucleotide sequence ID" value="NZ_CP032382.1"/>
</dbReference>
<dbReference type="EMBL" id="CP032382">
    <property type="protein sequence ID" value="AYB34105.1"/>
    <property type="molecule type" value="Genomic_DNA"/>
</dbReference>
<dbReference type="Proteomes" id="UP000266183">
    <property type="component" value="Chromosome"/>
</dbReference>
<feature type="transmembrane region" description="Helical" evidence="1">
    <location>
        <begin position="80"/>
        <end position="104"/>
    </location>
</feature>
<proteinExistence type="predicted"/>
<feature type="transmembrane region" description="Helical" evidence="1">
    <location>
        <begin position="54"/>
        <end position="74"/>
    </location>
</feature>